<organism evidence="2">
    <name type="scientific">marine sediment metagenome</name>
    <dbReference type="NCBI Taxonomy" id="412755"/>
    <lineage>
        <taxon>unclassified sequences</taxon>
        <taxon>metagenomes</taxon>
        <taxon>ecological metagenomes</taxon>
    </lineage>
</organism>
<dbReference type="Gene3D" id="3.40.710.10">
    <property type="entry name" value="DD-peptidase/beta-lactamase superfamily"/>
    <property type="match status" value="1"/>
</dbReference>
<dbReference type="SUPFAM" id="SSF56601">
    <property type="entry name" value="beta-lactamase/transpeptidase-like"/>
    <property type="match status" value="1"/>
</dbReference>
<comment type="caution">
    <text evidence="2">The sequence shown here is derived from an EMBL/GenBank/DDBJ whole genome shotgun (WGS) entry which is preliminary data.</text>
</comment>
<protein>
    <recommendedName>
        <fullName evidence="1">Beta-lactamase-related domain-containing protein</fullName>
    </recommendedName>
</protein>
<dbReference type="InterPro" id="IPR001466">
    <property type="entry name" value="Beta-lactam-related"/>
</dbReference>
<sequence length="83" mass="9098">MIKKNGNFESASVGFENDATKKIFCIGSATKTFTAVLILQEMERGTLKLNDSIGKFLNPIKNIPSNLTVEQLLRHESGIGQTV</sequence>
<feature type="non-terminal residue" evidence="2">
    <location>
        <position position="83"/>
    </location>
</feature>
<feature type="domain" description="Beta-lactamase-related" evidence="1">
    <location>
        <begin position="21"/>
        <end position="79"/>
    </location>
</feature>
<dbReference type="PANTHER" id="PTHR43283">
    <property type="entry name" value="BETA-LACTAMASE-RELATED"/>
    <property type="match status" value="1"/>
</dbReference>
<dbReference type="PANTHER" id="PTHR43283:SF3">
    <property type="entry name" value="BETA-LACTAMASE FAMILY PROTEIN (AFU_ORTHOLOGUE AFUA_5G07500)"/>
    <property type="match status" value="1"/>
</dbReference>
<dbReference type="InterPro" id="IPR012338">
    <property type="entry name" value="Beta-lactam/transpept-like"/>
</dbReference>
<proteinExistence type="predicted"/>
<accession>A0A0F9KWI9</accession>
<evidence type="ECO:0000259" key="1">
    <source>
        <dbReference type="Pfam" id="PF00144"/>
    </source>
</evidence>
<evidence type="ECO:0000313" key="2">
    <source>
        <dbReference type="EMBL" id="KKM86098.1"/>
    </source>
</evidence>
<gene>
    <name evidence="2" type="ORF">LCGC14_1282400</name>
</gene>
<dbReference type="AlphaFoldDB" id="A0A0F9KWI9"/>
<dbReference type="InterPro" id="IPR050789">
    <property type="entry name" value="Diverse_Enzym_Activities"/>
</dbReference>
<name>A0A0F9KWI9_9ZZZZ</name>
<dbReference type="Pfam" id="PF00144">
    <property type="entry name" value="Beta-lactamase"/>
    <property type="match status" value="1"/>
</dbReference>
<dbReference type="EMBL" id="LAZR01007309">
    <property type="protein sequence ID" value="KKM86098.1"/>
    <property type="molecule type" value="Genomic_DNA"/>
</dbReference>
<reference evidence="2" key="1">
    <citation type="journal article" date="2015" name="Nature">
        <title>Complex archaea that bridge the gap between prokaryotes and eukaryotes.</title>
        <authorList>
            <person name="Spang A."/>
            <person name="Saw J.H."/>
            <person name="Jorgensen S.L."/>
            <person name="Zaremba-Niedzwiedzka K."/>
            <person name="Martijn J."/>
            <person name="Lind A.E."/>
            <person name="van Eijk R."/>
            <person name="Schleper C."/>
            <person name="Guy L."/>
            <person name="Ettema T.J."/>
        </authorList>
    </citation>
    <scope>NUCLEOTIDE SEQUENCE</scope>
</reference>